<dbReference type="RefSeq" id="WP_227149998.1">
    <property type="nucleotide sequence ID" value="NZ_AP025700.1"/>
</dbReference>
<protein>
    <submittedName>
        <fullName evidence="2">FxLYD domain-containing protein</fullName>
    </submittedName>
</protein>
<gene>
    <name evidence="2" type="ORF">OGZ39_10350</name>
</gene>
<dbReference type="NCBIfam" id="NF038353">
    <property type="entry name" value="FxLYD_dom"/>
    <property type="match status" value="1"/>
</dbReference>
<dbReference type="Proteomes" id="UP001152656">
    <property type="component" value="Unassembled WGS sequence"/>
</dbReference>
<organism evidence="2 3">
    <name type="scientific">Lactococcus lactis</name>
    <dbReference type="NCBI Taxonomy" id="1358"/>
    <lineage>
        <taxon>Bacteria</taxon>
        <taxon>Bacillati</taxon>
        <taxon>Bacillota</taxon>
        <taxon>Bacilli</taxon>
        <taxon>Lactobacillales</taxon>
        <taxon>Streptococcaceae</taxon>
        <taxon>Lactococcus</taxon>
    </lineage>
</organism>
<dbReference type="EMBL" id="JAOWLP010000009">
    <property type="protein sequence ID" value="MDG4982046.1"/>
    <property type="molecule type" value="Genomic_DNA"/>
</dbReference>
<dbReference type="InterPro" id="IPR047676">
    <property type="entry name" value="FxLYD_dom"/>
</dbReference>
<name>A0A9X4NDM0_9LACT</name>
<evidence type="ECO:0000313" key="3">
    <source>
        <dbReference type="Proteomes" id="UP001152656"/>
    </source>
</evidence>
<sequence>MKKLSIFLFSFGILLVTLSACGNTSNNKNEYADKPFMSDLARGLENRWKDADELDKIKDPSNSQTKEYYNKFIKDELDAVSSYKDKKFKDSKLQALVLQYINVLDDSKDAINSLDTLDGINKWNDAYNSRTKILVQFKNDYNLKVDSKYKSYLSDLEKDGQKAVKKDEVKEKITTLVNGIVFNYKPQEYDGTYKKYEATVENTTGSDISNFNGQVNLVDSSGVTVGNTYISAQNWKSGSKVLFEFTTDKKFDKTVITPEYSLADQ</sequence>
<feature type="chain" id="PRO_5040811210" evidence="1">
    <location>
        <begin position="23"/>
        <end position="265"/>
    </location>
</feature>
<proteinExistence type="predicted"/>
<reference evidence="2" key="2">
    <citation type="journal article" date="2023" name="Food Microbiol.">
        <title>Evaluation of the fermentation potential of lactic acid bacteria isolated from herbs, fruits and vegetables as starter cultures in nut-based milk alternatives.</title>
        <authorList>
            <person name="Huang W."/>
            <person name="Dong A."/>
            <person name="Pham H.T."/>
            <person name="Zhou C."/>
            <person name="Huo Z."/>
            <person name="Watjen A.P."/>
            <person name="Prakash S."/>
            <person name="Bang-Berthelsen C.H."/>
            <person name="Turner M.S."/>
        </authorList>
    </citation>
    <scope>NUCLEOTIDE SEQUENCE</scope>
    <source>
        <strain evidence="2">581</strain>
    </source>
</reference>
<dbReference type="PROSITE" id="PS51257">
    <property type="entry name" value="PROKAR_LIPOPROTEIN"/>
    <property type="match status" value="1"/>
</dbReference>
<feature type="signal peptide" evidence="1">
    <location>
        <begin position="1"/>
        <end position="22"/>
    </location>
</feature>
<keyword evidence="1" id="KW-0732">Signal</keyword>
<accession>A0A9X4NDM0</accession>
<reference evidence="2" key="1">
    <citation type="submission" date="2022-10" db="EMBL/GenBank/DDBJ databases">
        <authorList>
            <person name="Turner M.S."/>
            <person name="Huang W."/>
        </authorList>
    </citation>
    <scope>NUCLEOTIDE SEQUENCE</scope>
    <source>
        <strain evidence="2">581</strain>
    </source>
</reference>
<comment type="caution">
    <text evidence="2">The sequence shown here is derived from an EMBL/GenBank/DDBJ whole genome shotgun (WGS) entry which is preliminary data.</text>
</comment>
<evidence type="ECO:0000256" key="1">
    <source>
        <dbReference type="SAM" id="SignalP"/>
    </source>
</evidence>
<dbReference type="AlphaFoldDB" id="A0A9X4NDM0"/>
<evidence type="ECO:0000313" key="2">
    <source>
        <dbReference type="EMBL" id="MDG4982046.1"/>
    </source>
</evidence>